<keyword evidence="5" id="KW-0862">Zinc</keyword>
<dbReference type="Proteomes" id="UP001175271">
    <property type="component" value="Unassembled WGS sequence"/>
</dbReference>
<dbReference type="SMART" id="SM00233">
    <property type="entry name" value="PH"/>
    <property type="match status" value="1"/>
</dbReference>
<dbReference type="InterPro" id="IPR001849">
    <property type="entry name" value="PH_domain"/>
</dbReference>
<keyword evidence="13" id="KW-1185">Reference proteome</keyword>
<dbReference type="PROSITE" id="PS51419">
    <property type="entry name" value="RAB"/>
    <property type="match status" value="1"/>
</dbReference>
<dbReference type="Gene3D" id="1.10.220.150">
    <property type="entry name" value="Arf GTPase activating protein"/>
    <property type="match status" value="1"/>
</dbReference>
<dbReference type="EMBL" id="JAUCMV010000002">
    <property type="protein sequence ID" value="KAK0414803.1"/>
    <property type="molecule type" value="Genomic_DNA"/>
</dbReference>
<dbReference type="SMART" id="SM00105">
    <property type="entry name" value="ArfGap"/>
    <property type="match status" value="1"/>
</dbReference>
<dbReference type="Gene3D" id="3.40.50.300">
    <property type="entry name" value="P-loop containing nucleotide triphosphate hydrolases"/>
    <property type="match status" value="1"/>
</dbReference>
<evidence type="ECO:0000259" key="11">
    <source>
        <dbReference type="PROSITE" id="PS50115"/>
    </source>
</evidence>
<comment type="caution">
    <text evidence="12">The sequence shown here is derived from an EMBL/GenBank/DDBJ whole genome shotgun (WGS) entry which is preliminary data.</text>
</comment>
<dbReference type="InterPro" id="IPR001164">
    <property type="entry name" value="ArfGAP_dom"/>
</dbReference>
<dbReference type="Pfam" id="PF12796">
    <property type="entry name" value="Ank_2"/>
    <property type="match status" value="1"/>
</dbReference>
<dbReference type="AlphaFoldDB" id="A0AA39HZ48"/>
<evidence type="ECO:0000256" key="7">
    <source>
        <dbReference type="PROSITE-ProRule" id="PRU00023"/>
    </source>
</evidence>
<dbReference type="SUPFAM" id="SSF52540">
    <property type="entry name" value="P-loop containing nucleoside triphosphate hydrolases"/>
    <property type="match status" value="1"/>
</dbReference>
<feature type="compositionally biased region" description="Low complexity" evidence="9">
    <location>
        <begin position="701"/>
        <end position="714"/>
    </location>
</feature>
<dbReference type="GO" id="GO:0005525">
    <property type="term" value="F:GTP binding"/>
    <property type="evidence" value="ECO:0007669"/>
    <property type="project" value="InterPro"/>
</dbReference>
<accession>A0AA39HZ48</accession>
<dbReference type="GO" id="GO:0008270">
    <property type="term" value="F:zinc ion binding"/>
    <property type="evidence" value="ECO:0007669"/>
    <property type="project" value="UniProtKB-KW"/>
</dbReference>
<evidence type="ECO:0000256" key="9">
    <source>
        <dbReference type="SAM" id="MobiDB-lite"/>
    </source>
</evidence>
<dbReference type="PROSITE" id="PS50088">
    <property type="entry name" value="ANK_REPEAT"/>
    <property type="match status" value="1"/>
</dbReference>
<evidence type="ECO:0000259" key="10">
    <source>
        <dbReference type="PROSITE" id="PS50003"/>
    </source>
</evidence>
<evidence type="ECO:0000256" key="4">
    <source>
        <dbReference type="ARBA" id="ARBA00022771"/>
    </source>
</evidence>
<evidence type="ECO:0000256" key="8">
    <source>
        <dbReference type="PROSITE-ProRule" id="PRU00288"/>
    </source>
</evidence>
<feature type="compositionally biased region" description="Low complexity" evidence="9">
    <location>
        <begin position="399"/>
        <end position="415"/>
    </location>
</feature>
<dbReference type="SMART" id="SM00175">
    <property type="entry name" value="RAB"/>
    <property type="match status" value="1"/>
</dbReference>
<organism evidence="12 13">
    <name type="scientific">Steinernema hermaphroditum</name>
    <dbReference type="NCBI Taxonomy" id="289476"/>
    <lineage>
        <taxon>Eukaryota</taxon>
        <taxon>Metazoa</taxon>
        <taxon>Ecdysozoa</taxon>
        <taxon>Nematoda</taxon>
        <taxon>Chromadorea</taxon>
        <taxon>Rhabditida</taxon>
        <taxon>Tylenchina</taxon>
        <taxon>Panagrolaimomorpha</taxon>
        <taxon>Strongyloidoidea</taxon>
        <taxon>Steinernematidae</taxon>
        <taxon>Steinernema</taxon>
    </lineage>
</organism>
<name>A0AA39HZ48_9BILA</name>
<feature type="region of interest" description="Disordered" evidence="9">
    <location>
        <begin position="1"/>
        <end position="21"/>
    </location>
</feature>
<dbReference type="InterPro" id="IPR001806">
    <property type="entry name" value="Small_GTPase"/>
</dbReference>
<dbReference type="Gene3D" id="1.25.40.20">
    <property type="entry name" value="Ankyrin repeat-containing domain"/>
    <property type="match status" value="1"/>
</dbReference>
<dbReference type="PROSITE" id="PS50115">
    <property type="entry name" value="ARFGAP"/>
    <property type="match status" value="1"/>
</dbReference>
<dbReference type="Pfam" id="PF00071">
    <property type="entry name" value="Ras"/>
    <property type="match status" value="1"/>
</dbReference>
<comment type="similarity">
    <text evidence="1">Belongs to the centaurin gamma-like family.</text>
</comment>
<dbReference type="SUPFAM" id="SSF50729">
    <property type="entry name" value="PH domain-like"/>
    <property type="match status" value="1"/>
</dbReference>
<keyword evidence="3" id="KW-0479">Metal-binding</keyword>
<dbReference type="CDD" id="cd08836">
    <property type="entry name" value="ArfGap_AGAP"/>
    <property type="match status" value="1"/>
</dbReference>
<keyword evidence="6 7" id="KW-0040">ANK repeat</keyword>
<dbReference type="SMART" id="SM00248">
    <property type="entry name" value="ANK"/>
    <property type="match status" value="2"/>
</dbReference>
<dbReference type="InterPro" id="IPR011993">
    <property type="entry name" value="PH-like_dom_sf"/>
</dbReference>
<dbReference type="InterPro" id="IPR037278">
    <property type="entry name" value="ARFGAP/RecO"/>
</dbReference>
<feature type="region of interest" description="Disordered" evidence="9">
    <location>
        <begin position="700"/>
        <end position="768"/>
    </location>
</feature>
<keyword evidence="4 8" id="KW-0863">Zinc-finger</keyword>
<dbReference type="PANTHER" id="PTHR45819">
    <property type="entry name" value="CENTAURIN-GAMMA-1A"/>
    <property type="match status" value="1"/>
</dbReference>
<dbReference type="InterPro" id="IPR036770">
    <property type="entry name" value="Ankyrin_rpt-contain_sf"/>
</dbReference>
<dbReference type="PROSITE" id="PS50297">
    <property type="entry name" value="ANK_REP_REGION"/>
    <property type="match status" value="1"/>
</dbReference>
<dbReference type="PROSITE" id="PS50003">
    <property type="entry name" value="PH_DOMAIN"/>
    <property type="match status" value="1"/>
</dbReference>
<dbReference type="PRINTS" id="PR00405">
    <property type="entry name" value="REVINTRACTNG"/>
</dbReference>
<dbReference type="Pfam" id="PF00169">
    <property type="entry name" value="PH"/>
    <property type="match status" value="1"/>
</dbReference>
<dbReference type="SMART" id="SM00174">
    <property type="entry name" value="RHO"/>
    <property type="match status" value="1"/>
</dbReference>
<dbReference type="SUPFAM" id="SSF57863">
    <property type="entry name" value="ArfGap/RecO-like zinc finger"/>
    <property type="match status" value="1"/>
</dbReference>
<feature type="repeat" description="ANK" evidence="7">
    <location>
        <begin position="982"/>
        <end position="1014"/>
    </location>
</feature>
<proteinExistence type="inferred from homology"/>
<protein>
    <submittedName>
        <fullName evidence="12">Uncharacterized protein</fullName>
    </submittedName>
</protein>
<evidence type="ECO:0000256" key="3">
    <source>
        <dbReference type="ARBA" id="ARBA00022723"/>
    </source>
</evidence>
<evidence type="ECO:0000313" key="13">
    <source>
        <dbReference type="Proteomes" id="UP001175271"/>
    </source>
</evidence>
<dbReference type="PROSITE" id="PS51421">
    <property type="entry name" value="RAS"/>
    <property type="match status" value="1"/>
</dbReference>
<evidence type="ECO:0000313" key="12">
    <source>
        <dbReference type="EMBL" id="KAK0414803.1"/>
    </source>
</evidence>
<evidence type="ECO:0000256" key="2">
    <source>
        <dbReference type="ARBA" id="ARBA00022468"/>
    </source>
</evidence>
<dbReference type="InterPro" id="IPR038508">
    <property type="entry name" value="ArfGAP_dom_sf"/>
</dbReference>
<feature type="domain" description="Arf-GAP" evidence="11">
    <location>
        <begin position="824"/>
        <end position="944"/>
    </location>
</feature>
<dbReference type="SMART" id="SM00173">
    <property type="entry name" value="RAS"/>
    <property type="match status" value="1"/>
</dbReference>
<dbReference type="GO" id="GO:0005096">
    <property type="term" value="F:GTPase activator activity"/>
    <property type="evidence" value="ECO:0007669"/>
    <property type="project" value="UniProtKB-KW"/>
</dbReference>
<evidence type="ECO:0000256" key="1">
    <source>
        <dbReference type="ARBA" id="ARBA00005430"/>
    </source>
</evidence>
<feature type="region of interest" description="Disordered" evidence="9">
    <location>
        <begin position="395"/>
        <end position="418"/>
    </location>
</feature>
<gene>
    <name evidence="12" type="ORF">QR680_011621</name>
</gene>
<keyword evidence="2" id="KW-0343">GTPase activation</keyword>
<dbReference type="InterPro" id="IPR051282">
    <property type="entry name" value="Arf-GAP_GTPase_ANK_PH"/>
</dbReference>
<dbReference type="Pfam" id="PF01412">
    <property type="entry name" value="ArfGap"/>
    <property type="match status" value="1"/>
</dbReference>
<evidence type="ECO:0000256" key="5">
    <source>
        <dbReference type="ARBA" id="ARBA00022833"/>
    </source>
</evidence>
<feature type="compositionally biased region" description="Low complexity" evidence="9">
    <location>
        <begin position="731"/>
        <end position="741"/>
    </location>
</feature>
<dbReference type="FunFam" id="1.10.220.150:FF:000023">
    <property type="entry name" value="Arf-GAP with ANK repeat and PH domain-containing protein cnt-2"/>
    <property type="match status" value="1"/>
</dbReference>
<reference evidence="12" key="1">
    <citation type="submission" date="2023-06" db="EMBL/GenBank/DDBJ databases">
        <title>Genomic analysis of the entomopathogenic nematode Steinernema hermaphroditum.</title>
        <authorList>
            <person name="Schwarz E.M."/>
            <person name="Heppert J.K."/>
            <person name="Baniya A."/>
            <person name="Schwartz H.T."/>
            <person name="Tan C.-H."/>
            <person name="Antoshechkin I."/>
            <person name="Sternberg P.W."/>
            <person name="Goodrich-Blair H."/>
            <person name="Dillman A.R."/>
        </authorList>
    </citation>
    <scope>NUCLEOTIDE SEQUENCE</scope>
    <source>
        <strain evidence="12">PS9179</strain>
        <tissue evidence="12">Whole animal</tissue>
    </source>
</reference>
<dbReference type="GO" id="GO:0003924">
    <property type="term" value="F:GTPase activity"/>
    <property type="evidence" value="ECO:0007669"/>
    <property type="project" value="InterPro"/>
</dbReference>
<dbReference type="SUPFAM" id="SSF48403">
    <property type="entry name" value="Ankyrin repeat"/>
    <property type="match status" value="1"/>
</dbReference>
<feature type="region of interest" description="Disordered" evidence="9">
    <location>
        <begin position="455"/>
        <end position="505"/>
    </location>
</feature>
<dbReference type="InterPro" id="IPR027417">
    <property type="entry name" value="P-loop_NTPase"/>
</dbReference>
<dbReference type="Gene3D" id="2.30.29.30">
    <property type="entry name" value="Pleckstrin-homology domain (PH domain)/Phosphotyrosine-binding domain (PTB)"/>
    <property type="match status" value="2"/>
</dbReference>
<dbReference type="InterPro" id="IPR002110">
    <property type="entry name" value="Ankyrin_rpt"/>
</dbReference>
<feature type="compositionally biased region" description="Basic residues" evidence="9">
    <location>
        <begin position="746"/>
        <end position="759"/>
    </location>
</feature>
<feature type="domain" description="PH" evidence="10">
    <location>
        <begin position="605"/>
        <end position="802"/>
    </location>
</feature>
<sequence length="1128" mass="126936">MPRRRGLYSLSKSSTHDVLPSAGSYGSFEPNNNTVDLNAAFCCEDDAPVATPLRRVKPAMSDWEMSKYYDTDDDNGNRENVKNVSFSLGKALPKIVRKSSMSSVLRELFRTPKKTKERVSRLSQSFCTPQASRAASYDPGRVRFRERSCQEPYPGTPKRFTVEERYTKRRDRDRERSRSRRLLRDSFVNSQEWTTSRNVIEIRLGVLGSLDSGKTALVHRYLTGAYTPEESPEGGRFKKEIHIDGQSYLLLIRDEGASFPEKQFAQWADAVIFVFALENRDSFETAIQCFKEMTKYRNCADMPMLLVGAQDNISGSKPRKVEESEGRRMAQSMHRCGYYETCSTYGLNVERVFKEAMSHRRRQETVALKRYQQPLIERLLFATMVCQKALQSRPRWLHSSSSASGPRTSTSGASTLQQQQPLVHHDYQPVYAATTNNNGKPYHHQRSISALPLHDQQQFQRRSTAAPPQQLYHRDQPPPPASARSSQAFVMPGRSSHHQPDMPLHHTNAAVTSRSTTAVNVHPSQMDQLHFLQNEQFDNHNMVMTNQASASTSHLPTPNGTPTTQRKNRRISNIFQRQSKDHHLNSEEKAAKMSAEVNMGAGRAIPIKQGQLYKRSSKTLNREWKKKYVCLYPDGRLLYHHNIKDYMDKNSVGKEVYLGLATVKVSGRPVPRNTQRASTCVMPSTSAPGKENLVTAYEFLDGPTNGNGNSTPGDGTSGGSDADLNAMGLATSTSSSVVPTPAQKDAKKKRGHRRLGSGHKHNEEEDDCEFEIVTSDQKRWEFSATSVEERDEWVAAIEEQIELSLQAQMSQKQQHNSSRQHGDRAEVHGIREIAGNDRCADCGSLKPDWASLNLGTLICIECSGIHRNLGSHISKVRSLELDDWPMEYLRVMQAIGNERANRLWEHNAPRERKPASDATREQKEAWIKSKYEQKRFLPAVPVDRTFGKQILEAVSQRDMDALLVVLPRCEEKDLNAVFSSRDRRTALHLACSLGSVEFVQLLIWYNADIRVLDENGRSAMWYAQQAGSRECVDILKHNGLEMNYGMPSSAGSSSSASPADQMIMGSHVRNERDFAAADIRNQPSAAGACEIKLRRSTNADQQPAIPPHAPGFSERASKAFDYLPASVI</sequence>
<feature type="compositionally biased region" description="Polar residues" evidence="9">
    <location>
        <begin position="455"/>
        <end position="467"/>
    </location>
</feature>
<dbReference type="PANTHER" id="PTHR45819:SF5">
    <property type="entry name" value="CENTAURIN-GAMMA-1A"/>
    <property type="match status" value="1"/>
</dbReference>
<evidence type="ECO:0000256" key="6">
    <source>
        <dbReference type="ARBA" id="ARBA00023043"/>
    </source>
</evidence>
<dbReference type="FunFam" id="3.40.50.300:FF:000178">
    <property type="entry name" value="Arf-GAP with GTPase, ANK repeat and PH domain-containing protein 1"/>
    <property type="match status" value="1"/>
</dbReference>